<organism evidence="10 11">
    <name type="scientific">Forsythia ovata</name>
    <dbReference type="NCBI Taxonomy" id="205694"/>
    <lineage>
        <taxon>Eukaryota</taxon>
        <taxon>Viridiplantae</taxon>
        <taxon>Streptophyta</taxon>
        <taxon>Embryophyta</taxon>
        <taxon>Tracheophyta</taxon>
        <taxon>Spermatophyta</taxon>
        <taxon>Magnoliopsida</taxon>
        <taxon>eudicotyledons</taxon>
        <taxon>Gunneridae</taxon>
        <taxon>Pentapetalae</taxon>
        <taxon>asterids</taxon>
        <taxon>lamiids</taxon>
        <taxon>Lamiales</taxon>
        <taxon>Oleaceae</taxon>
        <taxon>Forsythieae</taxon>
        <taxon>Forsythia</taxon>
    </lineage>
</organism>
<comment type="caution">
    <text evidence="10">The sequence shown here is derived from an EMBL/GenBank/DDBJ whole genome shotgun (WGS) entry which is preliminary data.</text>
</comment>
<dbReference type="InterPro" id="IPR053021">
    <property type="entry name" value="Chloroplast_ADK"/>
</dbReference>
<dbReference type="CDD" id="cd01428">
    <property type="entry name" value="ADK"/>
    <property type="match status" value="1"/>
</dbReference>
<evidence type="ECO:0000256" key="6">
    <source>
        <dbReference type="ARBA" id="ARBA00031517"/>
    </source>
</evidence>
<dbReference type="HAMAP" id="MF_00235">
    <property type="entry name" value="Adenylate_kinase_Adk"/>
    <property type="match status" value="1"/>
</dbReference>
<keyword evidence="3 7" id="KW-0808">Transferase</keyword>
<dbReference type="InterPro" id="IPR018962">
    <property type="entry name" value="DUF1995"/>
</dbReference>
<evidence type="ECO:0000256" key="8">
    <source>
        <dbReference type="SAM" id="MobiDB-lite"/>
    </source>
</evidence>
<evidence type="ECO:0000313" key="11">
    <source>
        <dbReference type="Proteomes" id="UP001604277"/>
    </source>
</evidence>
<feature type="region of interest" description="Disordered" evidence="8">
    <location>
        <begin position="247"/>
        <end position="275"/>
    </location>
</feature>
<evidence type="ECO:0000259" key="9">
    <source>
        <dbReference type="Pfam" id="PF09353"/>
    </source>
</evidence>
<feature type="domain" description="DUF1995" evidence="9">
    <location>
        <begin position="286"/>
        <end position="528"/>
    </location>
</feature>
<dbReference type="EMBL" id="JBFOLJ010000010">
    <property type="protein sequence ID" value="KAL2502591.1"/>
    <property type="molecule type" value="Genomic_DNA"/>
</dbReference>
<dbReference type="PRINTS" id="PR00094">
    <property type="entry name" value="ADENYLTKNASE"/>
</dbReference>
<dbReference type="PANTHER" id="PTHR35509:SF6">
    <property type="entry name" value="ADENYLATE KINASE"/>
    <property type="match status" value="1"/>
</dbReference>
<keyword evidence="4" id="KW-0547">Nucleotide-binding</keyword>
<comment type="similarity">
    <text evidence="1 7">Belongs to the adenylate kinase family.</text>
</comment>
<protein>
    <recommendedName>
        <fullName evidence="2">adenylate kinase</fullName>
        <ecNumber evidence="2">2.7.4.3</ecNumber>
    </recommendedName>
    <alternativeName>
        <fullName evidence="6">ATP:AMP phosphotransferase</fullName>
    </alternativeName>
</protein>
<evidence type="ECO:0000256" key="3">
    <source>
        <dbReference type="ARBA" id="ARBA00022679"/>
    </source>
</evidence>
<sequence>MLNYSPTATQCCNFPLTPTLSSLSKSSPSPQLPHSLSFSSALLTQQLASSHVYANTNTIVKSKLLNNSGLKIMCSKSEPLKVMISGAPASGKGTQCEMIVQKFGLVHVSTGDLLRAEVSAGTEIGNKAKEYMNSGSLVPDEIVTAVPDDILIDRCVGRRLDPVTGRIYHINNFPPEDDEIKARLIARPDDTEEKVKSRLQIYKQNAEAVLSTYLNISKKIDGNRPKGVVFKEIDSLLSRVQKDKEASKSGKLAVSDSHSDDKSSKKKNWRGIPTRLNNIPHSREIREYFYDDVLQATQRAINDGKTRIKVEINIPELNPEMDVYRIGTLMELVRVLALSFADDGKRIKVCVQGSMGEGALAGMPLQLAGTRKILEFMDWGDYGARDTFIKIGSIGGKEVDEQDDMYILVAPQNAVGNCIIDDLRAMTNAAGHRPVILVNPRLKDLPASSGVMQTMGRDKRLEYAASFDICYCFRLLYYAGTQYPIMGALRMSYPYEYELYKRVDESPGKEKYVILSTFAKRPTGEEINDAFEGKTRNDAKRATGIWGFLSGIL</sequence>
<evidence type="ECO:0000256" key="2">
    <source>
        <dbReference type="ARBA" id="ARBA00012955"/>
    </source>
</evidence>
<dbReference type="Pfam" id="PF09353">
    <property type="entry name" value="DUF1995"/>
    <property type="match status" value="1"/>
</dbReference>
<evidence type="ECO:0000256" key="5">
    <source>
        <dbReference type="ARBA" id="ARBA00022777"/>
    </source>
</evidence>
<dbReference type="AlphaFoldDB" id="A0ABD1SQ16"/>
<evidence type="ECO:0000313" key="10">
    <source>
        <dbReference type="EMBL" id="KAL2502591.1"/>
    </source>
</evidence>
<dbReference type="Pfam" id="PF00406">
    <property type="entry name" value="ADK"/>
    <property type="match status" value="1"/>
</dbReference>
<dbReference type="EC" id="2.7.4.3" evidence="2"/>
<keyword evidence="5 7" id="KW-0418">Kinase</keyword>
<evidence type="ECO:0000256" key="7">
    <source>
        <dbReference type="RuleBase" id="RU003330"/>
    </source>
</evidence>
<dbReference type="InterPro" id="IPR000850">
    <property type="entry name" value="Adenylat/UMP-CMP_kin"/>
</dbReference>
<reference evidence="11" key="1">
    <citation type="submission" date="2024-07" db="EMBL/GenBank/DDBJ databases">
        <title>Two chromosome-level genome assemblies of Korean endemic species Abeliophyllum distichum and Forsythia ovata (Oleaceae).</title>
        <authorList>
            <person name="Jang H."/>
        </authorList>
    </citation>
    <scope>NUCLEOTIDE SEQUENCE [LARGE SCALE GENOMIC DNA]</scope>
</reference>
<dbReference type="Gene3D" id="3.40.50.300">
    <property type="entry name" value="P-loop containing nucleotide triphosphate hydrolases"/>
    <property type="match status" value="2"/>
</dbReference>
<gene>
    <name evidence="10" type="ORF">Fot_36439</name>
</gene>
<keyword evidence="11" id="KW-1185">Reference proteome</keyword>
<dbReference type="Proteomes" id="UP001604277">
    <property type="component" value="Unassembled WGS sequence"/>
</dbReference>
<accession>A0ABD1SQ16</accession>
<name>A0ABD1SQ16_9LAMI</name>
<dbReference type="InterPro" id="IPR027417">
    <property type="entry name" value="P-loop_NTPase"/>
</dbReference>
<dbReference type="SUPFAM" id="SSF52540">
    <property type="entry name" value="P-loop containing nucleoside triphosphate hydrolases"/>
    <property type="match status" value="1"/>
</dbReference>
<proteinExistence type="inferred from homology"/>
<evidence type="ECO:0000256" key="1">
    <source>
        <dbReference type="ARBA" id="ARBA00007220"/>
    </source>
</evidence>
<dbReference type="GO" id="GO:0000166">
    <property type="term" value="F:nucleotide binding"/>
    <property type="evidence" value="ECO:0007669"/>
    <property type="project" value="UniProtKB-KW"/>
</dbReference>
<evidence type="ECO:0000256" key="4">
    <source>
        <dbReference type="ARBA" id="ARBA00022741"/>
    </source>
</evidence>
<dbReference type="GO" id="GO:0004017">
    <property type="term" value="F:AMP kinase activity"/>
    <property type="evidence" value="ECO:0007669"/>
    <property type="project" value="UniProtKB-EC"/>
</dbReference>
<dbReference type="PANTHER" id="PTHR35509">
    <property type="entry name" value="DOMAIN PROTEIN, PUTATIVE (DUF1995)-RELATED"/>
    <property type="match status" value="1"/>
</dbReference>